<proteinExistence type="predicted"/>
<protein>
    <submittedName>
        <fullName evidence="2">Uncharacterized protein</fullName>
    </submittedName>
</protein>
<sequence length="149" mass="16875">MAGIRGNKSSQQSTSSDDNGIMAAVTQQMQATWEKKRKENEAKFLTLAKAELDRVSDEKADEFIEVTEKMDSIYARFLMDYASISDDIRRIMVALLDEHSSLLELARRKRKTIDEANRQREKGQVQGLAMTKKAVEDCNRLICSLDPSA</sequence>
<evidence type="ECO:0000313" key="3">
    <source>
        <dbReference type="Proteomes" id="UP001497453"/>
    </source>
</evidence>
<feature type="compositionally biased region" description="Polar residues" evidence="1">
    <location>
        <begin position="7"/>
        <end position="18"/>
    </location>
</feature>
<evidence type="ECO:0000313" key="2">
    <source>
        <dbReference type="EMBL" id="CAL1702975.1"/>
    </source>
</evidence>
<accession>A0ABP1D507</accession>
<keyword evidence="3" id="KW-1185">Reference proteome</keyword>
<dbReference type="Proteomes" id="UP001497453">
    <property type="component" value="Chromosome 2"/>
</dbReference>
<gene>
    <name evidence="2" type="ORF">GFSPODELE1_LOCUS4338</name>
</gene>
<dbReference type="EMBL" id="OZ037945">
    <property type="protein sequence ID" value="CAL1702975.1"/>
    <property type="molecule type" value="Genomic_DNA"/>
</dbReference>
<evidence type="ECO:0000256" key="1">
    <source>
        <dbReference type="SAM" id="MobiDB-lite"/>
    </source>
</evidence>
<organism evidence="2 3">
    <name type="scientific">Somion occarium</name>
    <dbReference type="NCBI Taxonomy" id="3059160"/>
    <lineage>
        <taxon>Eukaryota</taxon>
        <taxon>Fungi</taxon>
        <taxon>Dikarya</taxon>
        <taxon>Basidiomycota</taxon>
        <taxon>Agaricomycotina</taxon>
        <taxon>Agaricomycetes</taxon>
        <taxon>Polyporales</taxon>
        <taxon>Cerrenaceae</taxon>
        <taxon>Somion</taxon>
    </lineage>
</organism>
<name>A0ABP1D507_9APHY</name>
<reference evidence="3" key="1">
    <citation type="submission" date="2024-04" db="EMBL/GenBank/DDBJ databases">
        <authorList>
            <person name="Shaw F."/>
            <person name="Minotto A."/>
        </authorList>
    </citation>
    <scope>NUCLEOTIDE SEQUENCE [LARGE SCALE GENOMIC DNA]</scope>
</reference>
<feature type="region of interest" description="Disordered" evidence="1">
    <location>
        <begin position="1"/>
        <end position="22"/>
    </location>
</feature>